<dbReference type="InterPro" id="IPR011250">
    <property type="entry name" value="OMP/PagP_B-barrel"/>
</dbReference>
<dbReference type="SUPFAM" id="SSF56925">
    <property type="entry name" value="OMPA-like"/>
    <property type="match status" value="1"/>
</dbReference>
<dbReference type="RefSeq" id="WP_071362594.1">
    <property type="nucleotide sequence ID" value="NZ_JRYB01000001.1"/>
</dbReference>
<accession>A0A1S2N5H5</accession>
<evidence type="ECO:0000313" key="3">
    <source>
        <dbReference type="EMBL" id="OIJ39522.1"/>
    </source>
</evidence>
<evidence type="ECO:0000256" key="2">
    <source>
        <dbReference type="SAM" id="SignalP"/>
    </source>
</evidence>
<keyword evidence="2" id="KW-0732">Signal</keyword>
<organism evidence="3 4">
    <name type="scientific">Massilia timonae</name>
    <dbReference type="NCBI Taxonomy" id="47229"/>
    <lineage>
        <taxon>Bacteria</taxon>
        <taxon>Pseudomonadati</taxon>
        <taxon>Pseudomonadota</taxon>
        <taxon>Betaproteobacteria</taxon>
        <taxon>Burkholderiales</taxon>
        <taxon>Oxalobacteraceae</taxon>
        <taxon>Telluria group</taxon>
        <taxon>Massilia</taxon>
    </lineage>
</organism>
<dbReference type="Proteomes" id="UP000180246">
    <property type="component" value="Unassembled WGS sequence"/>
</dbReference>
<sequence>MNIRSTSKTAVALASCALLTALATPAAAQAQAGEGWAYEFSPYLWAAGLDGATTVGDLSIESKHSFSDLVDKVDFGVTGAFEARKGRWGVLFDAIYIKLSDDVGTARGTVDVEAVQQMYTLGGAWRALEGTTPVDLIAGLRFNYLKPTLGLGGVERAQSKDALDPFIGVRGHYPLDPRWTLVGHLDAGTFDGSDYAWQLLVGASYAWRPDRSLKFGYRQLKTRYSGERIDVDTTMQGLYVGVGFRF</sequence>
<evidence type="ECO:0000313" key="4">
    <source>
        <dbReference type="Proteomes" id="UP000180246"/>
    </source>
</evidence>
<dbReference type="Gene3D" id="2.40.160.20">
    <property type="match status" value="1"/>
</dbReference>
<feature type="chain" id="PRO_5010383346" evidence="2">
    <location>
        <begin position="33"/>
        <end position="246"/>
    </location>
</feature>
<protein>
    <submittedName>
        <fullName evidence="3">Outer membrane beta-barrel domain protein</fullName>
    </submittedName>
</protein>
<dbReference type="EMBL" id="JRYB01000001">
    <property type="protein sequence ID" value="OIJ39522.1"/>
    <property type="molecule type" value="Genomic_DNA"/>
</dbReference>
<gene>
    <name evidence="3" type="ORF">LO55_3740</name>
</gene>
<evidence type="ECO:0000256" key="1">
    <source>
        <dbReference type="ARBA" id="ARBA00004442"/>
    </source>
</evidence>
<dbReference type="GO" id="GO:0009279">
    <property type="term" value="C:cell outer membrane"/>
    <property type="evidence" value="ECO:0007669"/>
    <property type="project" value="UniProtKB-SubCell"/>
</dbReference>
<name>A0A1S2N5H5_9BURK</name>
<comment type="subcellular location">
    <subcellularLocation>
        <location evidence="1">Cell outer membrane</location>
    </subcellularLocation>
</comment>
<comment type="caution">
    <text evidence="3">The sequence shown here is derived from an EMBL/GenBank/DDBJ whole genome shotgun (WGS) entry which is preliminary data.</text>
</comment>
<feature type="signal peptide" evidence="2">
    <location>
        <begin position="1"/>
        <end position="32"/>
    </location>
</feature>
<dbReference type="AlphaFoldDB" id="A0A1S2N5H5"/>
<proteinExistence type="predicted"/>
<reference evidence="3 4" key="1">
    <citation type="submission" date="2014-10" db="EMBL/GenBank/DDBJ databases">
        <authorList>
            <person name="Seo M.-J."/>
            <person name="Seok Y.J."/>
            <person name="Cha I.-T."/>
        </authorList>
    </citation>
    <scope>NUCLEOTIDE SEQUENCE [LARGE SCALE GENOMIC DNA]</scope>
    <source>
        <strain evidence="3 4">NEU</strain>
    </source>
</reference>